<dbReference type="HAMAP" id="MF_01274">
    <property type="entry name" value="Pantothen_kinase_3"/>
    <property type="match status" value="1"/>
</dbReference>
<keyword evidence="16" id="KW-0479">Metal-binding</keyword>
<accession>A0A558CP87</accession>
<feature type="binding site" evidence="16">
    <location>
        <position position="181"/>
    </location>
    <ligand>
        <name>substrate</name>
    </ligand>
</feature>
<comment type="function">
    <text evidence="16">Catalyzes the phosphorylation of pantothenate (Pan), the first step in CoA biosynthesis.</text>
</comment>
<evidence type="ECO:0000256" key="14">
    <source>
        <dbReference type="ARBA" id="ARBA00038036"/>
    </source>
</evidence>
<gene>
    <name evidence="16" type="primary">coaX</name>
    <name evidence="17" type="ORF">FHK82_16370</name>
</gene>
<dbReference type="UniPathway" id="UPA00241">
    <property type="reaction ID" value="UER00352"/>
</dbReference>
<dbReference type="PANTHER" id="PTHR34265:SF1">
    <property type="entry name" value="TYPE III PANTOTHENATE KINASE"/>
    <property type="match status" value="1"/>
</dbReference>
<feature type="binding site" evidence="16">
    <location>
        <begin position="10"/>
        <end position="17"/>
    </location>
    <ligand>
        <name>ATP</name>
        <dbReference type="ChEBI" id="CHEBI:30616"/>
    </ligand>
</feature>
<dbReference type="GO" id="GO:0015937">
    <property type="term" value="P:coenzyme A biosynthetic process"/>
    <property type="evidence" value="ECO:0007669"/>
    <property type="project" value="UniProtKB-UniRule"/>
</dbReference>
<keyword evidence="10 16" id="KW-0418">Kinase</keyword>
<comment type="similarity">
    <text evidence="14 16">Belongs to the type III pantothenate kinase family.</text>
</comment>
<evidence type="ECO:0000256" key="5">
    <source>
        <dbReference type="ARBA" id="ARBA00011738"/>
    </source>
</evidence>
<keyword evidence="11 16" id="KW-0067">ATP-binding</keyword>
<evidence type="ECO:0000256" key="15">
    <source>
        <dbReference type="ARBA" id="ARBA00040883"/>
    </source>
</evidence>
<evidence type="ECO:0000313" key="18">
    <source>
        <dbReference type="Proteomes" id="UP000317355"/>
    </source>
</evidence>
<feature type="binding site" evidence="16">
    <location>
        <position position="98"/>
    </location>
    <ligand>
        <name>substrate</name>
    </ligand>
</feature>
<evidence type="ECO:0000256" key="7">
    <source>
        <dbReference type="ARBA" id="ARBA00022490"/>
    </source>
</evidence>
<evidence type="ECO:0000256" key="10">
    <source>
        <dbReference type="ARBA" id="ARBA00022777"/>
    </source>
</evidence>
<evidence type="ECO:0000256" key="1">
    <source>
        <dbReference type="ARBA" id="ARBA00001206"/>
    </source>
</evidence>
<keyword evidence="7 16" id="KW-0963">Cytoplasm</keyword>
<dbReference type="NCBIfam" id="TIGR00671">
    <property type="entry name" value="baf"/>
    <property type="match status" value="1"/>
</dbReference>
<evidence type="ECO:0000256" key="12">
    <source>
        <dbReference type="ARBA" id="ARBA00022958"/>
    </source>
</evidence>
<evidence type="ECO:0000256" key="8">
    <source>
        <dbReference type="ARBA" id="ARBA00022679"/>
    </source>
</evidence>
<keyword evidence="9 16" id="KW-0547">Nucleotide-binding</keyword>
<dbReference type="AlphaFoldDB" id="A0A558CP87"/>
<evidence type="ECO:0000256" key="6">
    <source>
        <dbReference type="ARBA" id="ARBA00012102"/>
    </source>
</evidence>
<dbReference type="GO" id="GO:0005737">
    <property type="term" value="C:cytoplasm"/>
    <property type="evidence" value="ECO:0007669"/>
    <property type="project" value="UniProtKB-SubCell"/>
</dbReference>
<keyword evidence="12 16" id="KW-0630">Potassium</keyword>
<keyword evidence="13 16" id="KW-0173">Coenzyme A biosynthesis</keyword>
<evidence type="ECO:0000256" key="16">
    <source>
        <dbReference type="HAMAP-Rule" id="MF_01274"/>
    </source>
</evidence>
<keyword evidence="8 16" id="KW-0808">Transferase</keyword>
<evidence type="ECO:0000256" key="4">
    <source>
        <dbReference type="ARBA" id="ARBA00005225"/>
    </source>
</evidence>
<evidence type="ECO:0000256" key="13">
    <source>
        <dbReference type="ARBA" id="ARBA00022993"/>
    </source>
</evidence>
<dbReference type="Gene3D" id="3.30.420.40">
    <property type="match status" value="2"/>
</dbReference>
<proteinExistence type="inferred from homology"/>
<comment type="cofactor">
    <cofactor evidence="16">
        <name>NH4(+)</name>
        <dbReference type="ChEBI" id="CHEBI:28938"/>
    </cofactor>
    <cofactor evidence="16">
        <name>K(+)</name>
        <dbReference type="ChEBI" id="CHEBI:29103"/>
    </cofactor>
    <text evidence="16">A monovalent cation. Ammonium or potassium.</text>
</comment>
<dbReference type="EMBL" id="VMRY01000104">
    <property type="protein sequence ID" value="TVT50583.1"/>
    <property type="molecule type" value="Genomic_DNA"/>
</dbReference>
<comment type="cofactor">
    <cofactor evidence="2">
        <name>K(+)</name>
        <dbReference type="ChEBI" id="CHEBI:29103"/>
    </cofactor>
</comment>
<feature type="binding site" evidence="16">
    <location>
        <begin position="105"/>
        <end position="108"/>
    </location>
    <ligand>
        <name>substrate</name>
    </ligand>
</feature>
<dbReference type="SUPFAM" id="SSF53067">
    <property type="entry name" value="Actin-like ATPase domain"/>
    <property type="match status" value="2"/>
</dbReference>
<comment type="subunit">
    <text evidence="5 16">Homodimer.</text>
</comment>
<name>A0A558CP87_9GAMM</name>
<evidence type="ECO:0000256" key="11">
    <source>
        <dbReference type="ARBA" id="ARBA00022840"/>
    </source>
</evidence>
<comment type="catalytic activity">
    <reaction evidence="1 16">
        <text>(R)-pantothenate + ATP = (R)-4'-phosphopantothenate + ADP + H(+)</text>
        <dbReference type="Rhea" id="RHEA:16373"/>
        <dbReference type="ChEBI" id="CHEBI:10986"/>
        <dbReference type="ChEBI" id="CHEBI:15378"/>
        <dbReference type="ChEBI" id="CHEBI:29032"/>
        <dbReference type="ChEBI" id="CHEBI:30616"/>
        <dbReference type="ChEBI" id="CHEBI:456216"/>
        <dbReference type="EC" id="2.7.1.33"/>
    </reaction>
</comment>
<dbReference type="GO" id="GO:0046872">
    <property type="term" value="F:metal ion binding"/>
    <property type="evidence" value="ECO:0007669"/>
    <property type="project" value="UniProtKB-KW"/>
</dbReference>
<feature type="binding site" evidence="16">
    <location>
        <position position="130"/>
    </location>
    <ligand>
        <name>ATP</name>
        <dbReference type="ChEBI" id="CHEBI:30616"/>
    </ligand>
</feature>
<evidence type="ECO:0000256" key="2">
    <source>
        <dbReference type="ARBA" id="ARBA00001958"/>
    </source>
</evidence>
<reference evidence="17 18" key="1">
    <citation type="submission" date="2019-07" db="EMBL/GenBank/DDBJ databases">
        <title>The pathways for chlorine oxyanion respiration interact through the shared metabolite chlorate.</title>
        <authorList>
            <person name="Barnum T.P."/>
            <person name="Cheng Y."/>
            <person name="Hill K.A."/>
            <person name="Lucas L.N."/>
            <person name="Carlson H.K."/>
            <person name="Coates J.D."/>
        </authorList>
    </citation>
    <scope>NUCLEOTIDE SEQUENCE [LARGE SCALE GENOMIC DNA]</scope>
    <source>
        <strain evidence="17">BK-3</strain>
    </source>
</reference>
<feature type="binding site" evidence="16">
    <location>
        <position position="127"/>
    </location>
    <ligand>
        <name>K(+)</name>
        <dbReference type="ChEBI" id="CHEBI:29103"/>
    </ligand>
</feature>
<organism evidence="17 18">
    <name type="scientific">Sedimenticola thiotaurini</name>
    <dbReference type="NCBI Taxonomy" id="1543721"/>
    <lineage>
        <taxon>Bacteria</taxon>
        <taxon>Pseudomonadati</taxon>
        <taxon>Pseudomonadota</taxon>
        <taxon>Gammaproteobacteria</taxon>
        <taxon>Chromatiales</taxon>
        <taxon>Sedimenticolaceae</taxon>
        <taxon>Sedimenticola</taxon>
    </lineage>
</organism>
<dbReference type="Proteomes" id="UP000317355">
    <property type="component" value="Unassembled WGS sequence"/>
</dbReference>
<comment type="pathway">
    <text evidence="4 16">Cofactor biosynthesis; coenzyme A biosynthesis; CoA from (R)-pantothenate: step 1/5.</text>
</comment>
<dbReference type="PANTHER" id="PTHR34265">
    <property type="entry name" value="TYPE III PANTOTHENATE KINASE"/>
    <property type="match status" value="1"/>
</dbReference>
<dbReference type="Pfam" id="PF03309">
    <property type="entry name" value="Pan_kinase"/>
    <property type="match status" value="1"/>
</dbReference>
<dbReference type="CDD" id="cd24015">
    <property type="entry name" value="ASKHA_NBD_PanK-III"/>
    <property type="match status" value="1"/>
</dbReference>
<evidence type="ECO:0000313" key="17">
    <source>
        <dbReference type="EMBL" id="TVT50583.1"/>
    </source>
</evidence>
<sequence>MNSEKTLLIDIGNTNLKWSLLQNGRLSPVAAVPHKVDSVELLAQQCWDAIDCPAQVYLANVAGQALEQGLSDWMELRWHKAPQIIHSESQALGVTNGYHHPLQLGVDRWLTLLAVRASESGMVCIVDCGTAITIDLMTTDGMHRGGMILPGLNLMRESLLRDTNIPRVKSVEIEALFAHDTAAAVASAALHSAAALIERCVQEAASLYKSVPKLILTGSDARLIAEVLHVPYSIDGGLVMKGLALLAESEGGKG</sequence>
<feature type="active site" description="Proton acceptor" evidence="16">
    <location>
        <position position="107"/>
    </location>
</feature>
<comment type="subcellular location">
    <subcellularLocation>
        <location evidence="3 16">Cytoplasm</location>
    </subcellularLocation>
</comment>
<dbReference type="InterPro" id="IPR004619">
    <property type="entry name" value="Type_III_PanK"/>
</dbReference>
<comment type="caution">
    <text evidence="17">The sequence shown here is derived from an EMBL/GenBank/DDBJ whole genome shotgun (WGS) entry which is preliminary data.</text>
</comment>
<dbReference type="GO" id="GO:0005524">
    <property type="term" value="F:ATP binding"/>
    <property type="evidence" value="ECO:0007669"/>
    <property type="project" value="UniProtKB-UniRule"/>
</dbReference>
<dbReference type="InterPro" id="IPR043129">
    <property type="entry name" value="ATPase_NBD"/>
</dbReference>
<evidence type="ECO:0000256" key="3">
    <source>
        <dbReference type="ARBA" id="ARBA00004496"/>
    </source>
</evidence>
<dbReference type="EC" id="2.7.1.33" evidence="6 16"/>
<dbReference type="GO" id="GO:0004594">
    <property type="term" value="F:pantothenate kinase activity"/>
    <property type="evidence" value="ECO:0007669"/>
    <property type="project" value="UniProtKB-UniRule"/>
</dbReference>
<protein>
    <recommendedName>
        <fullName evidence="15 16">Type III pantothenate kinase</fullName>
        <ecNumber evidence="6 16">2.7.1.33</ecNumber>
    </recommendedName>
    <alternativeName>
        <fullName evidence="16">PanK-III</fullName>
    </alternativeName>
    <alternativeName>
        <fullName evidence="16">Pantothenic acid kinase</fullName>
    </alternativeName>
</protein>
<evidence type="ECO:0000256" key="9">
    <source>
        <dbReference type="ARBA" id="ARBA00022741"/>
    </source>
</evidence>